<dbReference type="EMBL" id="CAEZUO010000031">
    <property type="protein sequence ID" value="CAB4603917.1"/>
    <property type="molecule type" value="Genomic_DNA"/>
</dbReference>
<accession>A0A6J6GRM0</accession>
<dbReference type="AlphaFoldDB" id="A0A6J6GRM0"/>
<feature type="region of interest" description="Disordered" evidence="1">
    <location>
        <begin position="123"/>
        <end position="146"/>
    </location>
</feature>
<protein>
    <submittedName>
        <fullName evidence="2">Unannotated protein</fullName>
    </submittedName>
</protein>
<evidence type="ECO:0000313" key="2">
    <source>
        <dbReference type="EMBL" id="CAB4603917.1"/>
    </source>
</evidence>
<gene>
    <name evidence="2" type="ORF">UFOPK1827_00829</name>
</gene>
<evidence type="ECO:0000256" key="1">
    <source>
        <dbReference type="SAM" id="MobiDB-lite"/>
    </source>
</evidence>
<organism evidence="2">
    <name type="scientific">freshwater metagenome</name>
    <dbReference type="NCBI Taxonomy" id="449393"/>
    <lineage>
        <taxon>unclassified sequences</taxon>
        <taxon>metagenomes</taxon>
        <taxon>ecological metagenomes</taxon>
    </lineage>
</organism>
<reference evidence="2" key="1">
    <citation type="submission" date="2020-05" db="EMBL/GenBank/DDBJ databases">
        <authorList>
            <person name="Chiriac C."/>
            <person name="Salcher M."/>
            <person name="Ghai R."/>
            <person name="Kavagutti S V."/>
        </authorList>
    </citation>
    <scope>NUCLEOTIDE SEQUENCE</scope>
</reference>
<name>A0A6J6GRM0_9ZZZZ</name>
<sequence length="286" mass="32297">MSTRFKGVVDAFTVKRIHKASSIASNNPTWATTMLNVHRKSPCLWPSNKFTKSPRLAHLCGVGIEHRVEVEIGKVLHRRQRANPDVHDAVAGREHPPVARNNRSVGTFNGETSFHVPVIGPRRRDVATDRKSKRRGSNARCANGSRCRRTSARCNHRELRANLFAFRDDAKHSVVFDPRFSRSVLAKVSAGIDCGLHDHRVEFRSRRNCANRRKRTVGPQHFANFATGLHAQTINPMKAFNIETKSTAFLDRSRRQSIATGFIASLCCLFEQRHRCSATCCPRRGR</sequence>
<proteinExistence type="predicted"/>